<name>A0AA39YQZ5_9PEZI</name>
<dbReference type="Proteomes" id="UP001174936">
    <property type="component" value="Unassembled WGS sequence"/>
</dbReference>
<evidence type="ECO:0000256" key="1">
    <source>
        <dbReference type="SAM" id="MobiDB-lite"/>
    </source>
</evidence>
<feature type="compositionally biased region" description="Polar residues" evidence="1">
    <location>
        <begin position="170"/>
        <end position="191"/>
    </location>
</feature>
<sequence length="419" mass="46885">MRDCTAEILVHITAPSRVADDAKYRHLAQAYLGFEPTTRFPIVSSQGPAKAKGAEDVSRSGPHTAREASAIGSPDLSFRSAFGNQASPPLRQPDEDVHDDSHSSWVAPPSVVQDSLPNNIDTYAQFCSPTRILEHYVSAFDSSQSESNSISQRKSQLNQSPVPLRRSELACSSSSFAKTSPQDASLIPQSPESRKTRRITPVSNQTSFIEETRIASSFPSEISSSYRADSAPPAKRARTSPPPFPGKLVRSSSDGPRYEQARAKRPPHSLDHLEILSPEPPISLHNLQPSDLVTETLLDLAKRVDLRSRYRPHQQARELRPFERGYWMVDCKSWEQDLKDSAWEFLTDYLRNGLVGWGIRCKRDTPFTWMRLYCWGGVVEYMYLVIWVASKRRVRFTGATWVAGDGTSIIDVSARPPSR</sequence>
<dbReference type="EMBL" id="JAULSV010000001">
    <property type="protein sequence ID" value="KAK0656112.1"/>
    <property type="molecule type" value="Genomic_DNA"/>
</dbReference>
<feature type="compositionally biased region" description="Basic and acidic residues" evidence="1">
    <location>
        <begin position="256"/>
        <end position="267"/>
    </location>
</feature>
<feature type="region of interest" description="Disordered" evidence="1">
    <location>
        <begin position="147"/>
        <end position="206"/>
    </location>
</feature>
<dbReference type="AlphaFoldDB" id="A0AA39YQZ5"/>
<feature type="compositionally biased region" description="Basic and acidic residues" evidence="1">
    <location>
        <begin position="92"/>
        <end position="102"/>
    </location>
</feature>
<proteinExistence type="predicted"/>
<feature type="compositionally biased region" description="Low complexity" evidence="1">
    <location>
        <begin position="147"/>
        <end position="156"/>
    </location>
</feature>
<evidence type="ECO:0000313" key="3">
    <source>
        <dbReference type="EMBL" id="KAK0656112.1"/>
    </source>
</evidence>
<evidence type="ECO:0000313" key="4">
    <source>
        <dbReference type="Proteomes" id="UP001174936"/>
    </source>
</evidence>
<reference evidence="3" key="1">
    <citation type="submission" date="2023-06" db="EMBL/GenBank/DDBJ databases">
        <title>Genome-scale phylogeny and comparative genomics of the fungal order Sordariales.</title>
        <authorList>
            <consortium name="Lawrence Berkeley National Laboratory"/>
            <person name="Hensen N."/>
            <person name="Bonometti L."/>
            <person name="Westerberg I."/>
            <person name="Brannstrom I.O."/>
            <person name="Guillou S."/>
            <person name="Cros-Aarteil S."/>
            <person name="Calhoun S."/>
            <person name="Haridas S."/>
            <person name="Kuo A."/>
            <person name="Mondo S."/>
            <person name="Pangilinan J."/>
            <person name="Riley R."/>
            <person name="Labutti K."/>
            <person name="Andreopoulos B."/>
            <person name="Lipzen A."/>
            <person name="Chen C."/>
            <person name="Yanf M."/>
            <person name="Daum C."/>
            <person name="Ng V."/>
            <person name="Clum A."/>
            <person name="Steindorff A."/>
            <person name="Ohm R."/>
            <person name="Martin F."/>
            <person name="Silar P."/>
            <person name="Natvig D."/>
            <person name="Lalanne C."/>
            <person name="Gautier V."/>
            <person name="Ament-Velasquez S.L."/>
            <person name="Kruys A."/>
            <person name="Hutchinson M.I."/>
            <person name="Powell A.J."/>
            <person name="Barry K."/>
            <person name="Miller A.N."/>
            <person name="Grigoriev I.V."/>
            <person name="Debuchy R."/>
            <person name="Gladieux P."/>
            <person name="Thoren M.H."/>
            <person name="Johannesson H."/>
        </authorList>
    </citation>
    <scope>NUCLEOTIDE SEQUENCE</scope>
    <source>
        <strain evidence="3">SMH2532-1</strain>
    </source>
</reference>
<protein>
    <submittedName>
        <fullName evidence="3">Uncharacterized protein</fullName>
    </submittedName>
</protein>
<feature type="region of interest" description="Disordered" evidence="1">
    <location>
        <begin position="220"/>
        <end position="267"/>
    </location>
</feature>
<keyword evidence="2" id="KW-0472">Membrane</keyword>
<feature type="transmembrane region" description="Helical" evidence="2">
    <location>
        <begin position="369"/>
        <end position="389"/>
    </location>
</feature>
<gene>
    <name evidence="3" type="ORF">B0T16DRAFT_424762</name>
</gene>
<organism evidence="3 4">
    <name type="scientific">Cercophora newfieldiana</name>
    <dbReference type="NCBI Taxonomy" id="92897"/>
    <lineage>
        <taxon>Eukaryota</taxon>
        <taxon>Fungi</taxon>
        <taxon>Dikarya</taxon>
        <taxon>Ascomycota</taxon>
        <taxon>Pezizomycotina</taxon>
        <taxon>Sordariomycetes</taxon>
        <taxon>Sordariomycetidae</taxon>
        <taxon>Sordariales</taxon>
        <taxon>Lasiosphaeriaceae</taxon>
        <taxon>Cercophora</taxon>
    </lineage>
</organism>
<keyword evidence="2" id="KW-1133">Transmembrane helix</keyword>
<evidence type="ECO:0000256" key="2">
    <source>
        <dbReference type="SAM" id="Phobius"/>
    </source>
</evidence>
<keyword evidence="4" id="KW-1185">Reference proteome</keyword>
<accession>A0AA39YQZ5</accession>
<comment type="caution">
    <text evidence="3">The sequence shown here is derived from an EMBL/GenBank/DDBJ whole genome shotgun (WGS) entry which is preliminary data.</text>
</comment>
<feature type="region of interest" description="Disordered" evidence="1">
    <location>
        <begin position="45"/>
        <end position="110"/>
    </location>
</feature>
<keyword evidence="2" id="KW-0812">Transmembrane</keyword>